<keyword evidence="4" id="KW-1185">Reference proteome</keyword>
<evidence type="ECO:0000313" key="4">
    <source>
        <dbReference type="Proteomes" id="UP000198287"/>
    </source>
</evidence>
<name>A0A226EVJ0_FOLCA</name>
<feature type="compositionally biased region" description="Low complexity" evidence="1">
    <location>
        <begin position="216"/>
        <end position="232"/>
    </location>
</feature>
<evidence type="ECO:0000256" key="2">
    <source>
        <dbReference type="SAM" id="Phobius"/>
    </source>
</evidence>
<reference evidence="3 4" key="1">
    <citation type="submission" date="2015-12" db="EMBL/GenBank/DDBJ databases">
        <title>The genome of Folsomia candida.</title>
        <authorList>
            <person name="Faddeeva A."/>
            <person name="Derks M.F."/>
            <person name="Anvar Y."/>
            <person name="Smit S."/>
            <person name="Van Straalen N."/>
            <person name="Roelofs D."/>
        </authorList>
    </citation>
    <scope>NUCLEOTIDE SEQUENCE [LARGE SCALE GENOMIC DNA]</scope>
    <source>
        <strain evidence="3 4">VU population</strain>
        <tissue evidence="3">Whole body</tissue>
    </source>
</reference>
<evidence type="ECO:0000313" key="3">
    <source>
        <dbReference type="EMBL" id="OXA61623.1"/>
    </source>
</evidence>
<dbReference type="EMBL" id="LNIX01000001">
    <property type="protein sequence ID" value="OXA61623.1"/>
    <property type="molecule type" value="Genomic_DNA"/>
</dbReference>
<keyword evidence="2" id="KW-0812">Transmembrane</keyword>
<dbReference type="AlphaFoldDB" id="A0A226EVJ0"/>
<protein>
    <recommendedName>
        <fullName evidence="5">Transmembrane protein</fullName>
    </recommendedName>
</protein>
<gene>
    <name evidence="3" type="ORF">Fcan01_03250</name>
</gene>
<evidence type="ECO:0008006" key="5">
    <source>
        <dbReference type="Google" id="ProtNLM"/>
    </source>
</evidence>
<feature type="region of interest" description="Disordered" evidence="1">
    <location>
        <begin position="213"/>
        <end position="232"/>
    </location>
</feature>
<dbReference type="Proteomes" id="UP000198287">
    <property type="component" value="Unassembled WGS sequence"/>
</dbReference>
<sequence length="401" mass="43018">MEVGKGFLQLQEDYSRRSSLHPTIGDASIFAYATRVGCCGCCSIKVERDEDRFRIGRLSLAPYCHLALLVFGLCFLLAGAVLTGLAYSHPQQHAPLIYSQLKQGEDSQEERVAGPLFLVVGLGLLALGVGLAMLGCKLERAAARQRSAMSRFSFESGGSRSVDIFANLDDIRSQGGDSSHRRGSFFGSSFNQTRRSTLSTIAQQAVPLGFFMTESPRTPKTPTTVNPPTNNSTTATTKLSDEFQEVELGSPTRDDEFTLPALTLRPSIIPIPMFLSSNRLSAGHHQHEIPVPSRSDEPFGSIASLSGPRGSIASFPAPRFTAHINNVAVPETNGLPPIHVMGTGNALTASPKQGARPKLRATKSEDRPSFEGDILNVSNCSTAGTSSTTNAESQRRPHSGS</sequence>
<feature type="transmembrane region" description="Helical" evidence="2">
    <location>
        <begin position="116"/>
        <end position="136"/>
    </location>
</feature>
<evidence type="ECO:0000256" key="1">
    <source>
        <dbReference type="SAM" id="MobiDB-lite"/>
    </source>
</evidence>
<comment type="caution">
    <text evidence="3">The sequence shown here is derived from an EMBL/GenBank/DDBJ whole genome shotgun (WGS) entry which is preliminary data.</text>
</comment>
<feature type="region of interest" description="Disordered" evidence="1">
    <location>
        <begin position="344"/>
        <end position="401"/>
    </location>
</feature>
<accession>A0A226EVJ0</accession>
<organism evidence="3 4">
    <name type="scientific">Folsomia candida</name>
    <name type="common">Springtail</name>
    <dbReference type="NCBI Taxonomy" id="158441"/>
    <lineage>
        <taxon>Eukaryota</taxon>
        <taxon>Metazoa</taxon>
        <taxon>Ecdysozoa</taxon>
        <taxon>Arthropoda</taxon>
        <taxon>Hexapoda</taxon>
        <taxon>Collembola</taxon>
        <taxon>Entomobryomorpha</taxon>
        <taxon>Isotomoidea</taxon>
        <taxon>Isotomidae</taxon>
        <taxon>Proisotominae</taxon>
        <taxon>Folsomia</taxon>
    </lineage>
</organism>
<feature type="transmembrane region" description="Helical" evidence="2">
    <location>
        <begin position="63"/>
        <end position="87"/>
    </location>
</feature>
<feature type="compositionally biased region" description="Polar residues" evidence="1">
    <location>
        <begin position="376"/>
        <end position="392"/>
    </location>
</feature>
<proteinExistence type="predicted"/>
<keyword evidence="2" id="KW-0472">Membrane</keyword>
<keyword evidence="2" id="KW-1133">Transmembrane helix</keyword>